<dbReference type="RefSeq" id="WP_167675437.1">
    <property type="nucleotide sequence ID" value="NZ_CP050313.1"/>
</dbReference>
<evidence type="ECO:0000313" key="2">
    <source>
        <dbReference type="Proteomes" id="UP000502608"/>
    </source>
</evidence>
<dbReference type="Proteomes" id="UP000502608">
    <property type="component" value="Chromosome"/>
</dbReference>
<organism evidence="1 2">
    <name type="scientific">Shewanella aestuarii</name>
    <dbReference type="NCBI Taxonomy" id="1028752"/>
    <lineage>
        <taxon>Bacteria</taxon>
        <taxon>Pseudomonadati</taxon>
        <taxon>Pseudomonadota</taxon>
        <taxon>Gammaproteobacteria</taxon>
        <taxon>Alteromonadales</taxon>
        <taxon>Shewanellaceae</taxon>
        <taxon>Shewanella</taxon>
    </lineage>
</organism>
<keyword evidence="2" id="KW-1185">Reference proteome</keyword>
<protein>
    <submittedName>
        <fullName evidence="1">Uncharacterized protein</fullName>
    </submittedName>
</protein>
<dbReference type="EMBL" id="CP050313">
    <property type="protein sequence ID" value="QIR13575.1"/>
    <property type="molecule type" value="Genomic_DNA"/>
</dbReference>
<reference evidence="1 2" key="1">
    <citation type="submission" date="2020-03" db="EMBL/GenBank/DDBJ databases">
        <title>Complete genome sequence of Shewanella sp.</title>
        <authorList>
            <person name="Kim Y.-S."/>
            <person name="Kim S.-J."/>
            <person name="Jung H.-K."/>
            <person name="Kim K.-H."/>
        </authorList>
    </citation>
    <scope>NUCLEOTIDE SEQUENCE [LARGE SCALE GENOMIC DNA]</scope>
    <source>
        <strain evidence="1 2">PN3F2</strain>
    </source>
</reference>
<gene>
    <name evidence="1" type="ORF">HBH39_02835</name>
</gene>
<evidence type="ECO:0000313" key="1">
    <source>
        <dbReference type="EMBL" id="QIR13575.1"/>
    </source>
</evidence>
<dbReference type="AlphaFoldDB" id="A0A6G9QHM8"/>
<proteinExistence type="predicted"/>
<dbReference type="KEGG" id="saes:HBH39_02835"/>
<sequence>MNYLLHSQFNDALYLPAMQVGYANYANKTYLEKLPKPLSVSDFNIFNEKSNMVHHPYALYSAGLINNLRNPKSCLVTNPVNFNRSLILGDSAGYQVGKGLLKITDQVISDIFYFLSNYCHFAMTLDVPMFACRETKLVDYPTPNSCLNATLYNLDRFLELQEDNFPFLNIIQGWNKSDSDYWYHKVKKYPFFGYAINCENLKVWDLIWRLLLLIRDGYFEKKASWFHLLGLGNLKAAAIVNITFQLVKGMVSPCVFNMSYDSSTPFLMAGRYMRYNKNPVISNNRLALPLSRVDESWLGNNEPFPEGYSYIGRHVNKSDVFNTTSKNYRNLSHLLLVNHNLETQVKAISEVNKLILKPNTESGLPSWLLRVKDALIYVFEPFNVEKCITRLNEPRVKLALNKYLK</sequence>
<accession>A0A6G9QHM8</accession>
<name>A0A6G9QHM8_9GAMM</name>